<dbReference type="PANTHER" id="PTHR40274:SF3">
    <property type="entry name" value="VIRGINIAMYCIN B LYASE"/>
    <property type="match status" value="1"/>
</dbReference>
<organism evidence="2">
    <name type="scientific">uncultured marine thaumarchaeote KM3_28_B05</name>
    <dbReference type="NCBI Taxonomy" id="1456111"/>
    <lineage>
        <taxon>Archaea</taxon>
        <taxon>Nitrososphaerota</taxon>
        <taxon>environmental samples</taxon>
    </lineage>
</organism>
<dbReference type="EMBL" id="KF900826">
    <property type="protein sequence ID" value="AIF08299.1"/>
    <property type="molecule type" value="Genomic_DNA"/>
</dbReference>
<reference evidence="2" key="1">
    <citation type="journal article" date="2014" name="Genome Biol. Evol.">
        <title>Pangenome evidence for extensive interdomain horizontal transfer affecting lineage core and shell genes in uncultured planktonic thaumarchaeota and euryarchaeota.</title>
        <authorList>
            <person name="Deschamps P."/>
            <person name="Zivanovic Y."/>
            <person name="Moreira D."/>
            <person name="Rodriguez-Valera F."/>
            <person name="Lopez-Garcia P."/>
        </authorList>
    </citation>
    <scope>NUCLEOTIDE SEQUENCE</scope>
</reference>
<dbReference type="InterPro" id="IPR015943">
    <property type="entry name" value="WD40/YVTN_repeat-like_dom_sf"/>
</dbReference>
<dbReference type="AlphaFoldDB" id="A0A075GWU9"/>
<feature type="transmembrane region" description="Helical" evidence="1">
    <location>
        <begin position="21"/>
        <end position="42"/>
    </location>
</feature>
<protein>
    <submittedName>
        <fullName evidence="2">Streptogramin lyase</fullName>
    </submittedName>
</protein>
<proteinExistence type="predicted"/>
<dbReference type="PANTHER" id="PTHR40274">
    <property type="entry name" value="VIRGINIAMYCIN B LYASE"/>
    <property type="match status" value="1"/>
</dbReference>
<sequence length="552" mass="61168">MAGSKEKSAKVKKRGKSVNKKGVFVVVFFGGILLTSTIMFALPPPPPTMSEDDIESDITKTGTPMDNFPDDQRATFCGVEEAKSNSFVTEYKIPTLCTQPLAIKVGPDGNIWFIQTNTGSIAKFDPVSEQFTEFENSFWPEQGRTMSWGMDYSPDGTLWYTDGTYDSIWKFNTITETFDGMSYPVSESGSLPQKLEIDGSNVFVNDFTGGKITIFDLVQNMDDVTYMSVLNPIPEAFTGDLTIDAENNLWYTNWVVDSTGFLVKLNLADYQNEVSIDDTETTLEKYIHVFDFPHDLNTANGLTTDQNGNVWIVDTSSSFFFRFDPTTQEFTKYITTEPPLSSYGNVTGVIKTPVSRPYWIDTDNSGNLVFNEQTSNQIAVLDVQKESLVEYMIPSKNPNWADCDLDSSANCGVAQIFGFDTTDGAIWFTEWAENNIGVIDTTKPLPFKTNTDKETLVLKKGESGEITLTITYADISDSINSEIKTSHTASTTTNFSDLLISSSRNSSQGNTEEIEITVQASETSLTGNYKVLLGIGNNEVTVSQYVDVIIES</sequence>
<accession>A0A075GWU9</accession>
<evidence type="ECO:0000313" key="2">
    <source>
        <dbReference type="EMBL" id="AIF08299.1"/>
    </source>
</evidence>
<keyword evidence="1" id="KW-0472">Membrane</keyword>
<name>A0A075GWU9_9ARCH</name>
<dbReference type="InterPro" id="IPR051344">
    <property type="entry name" value="Vgb"/>
</dbReference>
<evidence type="ECO:0000256" key="1">
    <source>
        <dbReference type="SAM" id="Phobius"/>
    </source>
</evidence>
<dbReference type="Gene3D" id="2.130.10.10">
    <property type="entry name" value="YVTN repeat-like/Quinoprotein amine dehydrogenase"/>
    <property type="match status" value="2"/>
</dbReference>
<dbReference type="SUPFAM" id="SSF63825">
    <property type="entry name" value="YWTD domain"/>
    <property type="match status" value="1"/>
</dbReference>
<dbReference type="GO" id="GO:0016829">
    <property type="term" value="F:lyase activity"/>
    <property type="evidence" value="ECO:0007669"/>
    <property type="project" value="UniProtKB-KW"/>
</dbReference>
<keyword evidence="1" id="KW-1133">Transmembrane helix</keyword>
<keyword evidence="2" id="KW-0456">Lyase</keyword>
<keyword evidence="1" id="KW-0812">Transmembrane</keyword>